<dbReference type="AlphaFoldDB" id="A0A1G8ZPI4"/>
<dbReference type="EMBL" id="FNFP01000001">
    <property type="protein sequence ID" value="SDK16923.1"/>
    <property type="molecule type" value="Genomic_DNA"/>
</dbReference>
<accession>A0A1G8ZPI4</accession>
<dbReference type="Proteomes" id="UP000198718">
    <property type="component" value="Unassembled WGS sequence"/>
</dbReference>
<dbReference type="PANTHER" id="PTHR40705">
    <property type="entry name" value="TRNA(ILE2) 2-AGMATINYLCYTIDINE SYNTHETASE TIAS"/>
    <property type="match status" value="1"/>
</dbReference>
<dbReference type="Gene3D" id="3.30.70.2200">
    <property type="match status" value="1"/>
</dbReference>
<dbReference type="RefSeq" id="WP_090550902.1">
    <property type="nucleotide sequence ID" value="NZ_FNFP01000001.1"/>
</dbReference>
<dbReference type="STRING" id="393762.SAMN05660472_00924"/>
<reference evidence="1 2" key="1">
    <citation type="submission" date="2016-10" db="EMBL/GenBank/DDBJ databases">
        <authorList>
            <person name="de Groot N.N."/>
        </authorList>
    </citation>
    <scope>NUCLEOTIDE SEQUENCE [LARGE SCALE GENOMIC DNA]</scope>
    <source>
        <strain evidence="1 2">DSM 18346</strain>
    </source>
</reference>
<evidence type="ECO:0000313" key="2">
    <source>
        <dbReference type="Proteomes" id="UP000198718"/>
    </source>
</evidence>
<keyword evidence="2" id="KW-1185">Reference proteome</keyword>
<dbReference type="PANTHER" id="PTHR40705:SF2">
    <property type="entry name" value="DUF1743 DOMAIN-CONTAINING PROTEIN"/>
    <property type="match status" value="1"/>
</dbReference>
<gene>
    <name evidence="1" type="ORF">SAMN05660472_00924</name>
</gene>
<protein>
    <submittedName>
        <fullName evidence="1">tRNA(Ile2) 2-agmatinylcytidine synthetase</fullName>
    </submittedName>
</protein>
<name>A0A1G8ZPI4_9FIRM</name>
<proteinExistence type="predicted"/>
<organism evidence="1 2">
    <name type="scientific">Natronincola ferrireducens</name>
    <dbReference type="NCBI Taxonomy" id="393762"/>
    <lineage>
        <taxon>Bacteria</taxon>
        <taxon>Bacillati</taxon>
        <taxon>Bacillota</taxon>
        <taxon>Clostridia</taxon>
        <taxon>Peptostreptococcales</taxon>
        <taxon>Natronincolaceae</taxon>
        <taxon>Natronincola</taxon>
    </lineage>
</organism>
<evidence type="ECO:0000313" key="1">
    <source>
        <dbReference type="EMBL" id="SDK16923.1"/>
    </source>
</evidence>
<dbReference type="OrthoDB" id="270233at2"/>
<sequence length="247" mass="27418">MEIIVSIDDTDNMESKGTGELAQEIANTIEKNKWGEVSKITRHQLLVHEDIPYTSHNSAMAFEADIDDNCLQTIIEFSIDYLKKESAAESDPGLCVVVLDDLLSEEKLIEFGKKAKCEVLSKEEAYNLAKTLKIHLSEHGGTGQGVIGALAGAGLRLSGNDGRFKGNHIVSTRDNIMAVGEIRVSTGIDVVKTLDGEMLKDNERIFLKDKIKTVLLQYQEVLLVEPIEGQKGEILWQNCSKQKLRNY</sequence>